<keyword evidence="1" id="KW-0812">Transmembrane</keyword>
<protein>
    <recommendedName>
        <fullName evidence="4">MFS transporter</fullName>
    </recommendedName>
</protein>
<proteinExistence type="predicted"/>
<evidence type="ECO:0000256" key="1">
    <source>
        <dbReference type="SAM" id="Phobius"/>
    </source>
</evidence>
<name>A0ABV6PJK1_9SPHN</name>
<accession>A0ABV6PJK1</accession>
<feature type="transmembrane region" description="Helical" evidence="1">
    <location>
        <begin position="30"/>
        <end position="52"/>
    </location>
</feature>
<feature type="transmembrane region" description="Helical" evidence="1">
    <location>
        <begin position="6"/>
        <end position="23"/>
    </location>
</feature>
<dbReference type="RefSeq" id="WP_379481466.1">
    <property type="nucleotide sequence ID" value="NZ_JBHLTL010000006.1"/>
</dbReference>
<keyword evidence="3" id="KW-1185">Reference proteome</keyword>
<keyword evidence="1" id="KW-1133">Transmembrane helix</keyword>
<keyword evidence="1" id="KW-0472">Membrane</keyword>
<sequence>MPRWIWSTMLLCFGIFFSGLIAATGRDGEALFALVISIGYTAMYFGSARIMLSVSPPRKSSAFARGLAPLQTWTGPMETTAVAAQLLTVPACLALFGIAVAVIRRVVVG</sequence>
<dbReference type="EMBL" id="JBHLTL010000006">
    <property type="protein sequence ID" value="MFC0590012.1"/>
    <property type="molecule type" value="Genomic_DNA"/>
</dbReference>
<evidence type="ECO:0000313" key="2">
    <source>
        <dbReference type="EMBL" id="MFC0590012.1"/>
    </source>
</evidence>
<dbReference type="Proteomes" id="UP001589943">
    <property type="component" value="Unassembled WGS sequence"/>
</dbReference>
<evidence type="ECO:0008006" key="4">
    <source>
        <dbReference type="Google" id="ProtNLM"/>
    </source>
</evidence>
<reference evidence="2 3" key="1">
    <citation type="submission" date="2024-09" db="EMBL/GenBank/DDBJ databases">
        <authorList>
            <person name="Sun Q."/>
            <person name="Mori K."/>
        </authorList>
    </citation>
    <scope>NUCLEOTIDE SEQUENCE [LARGE SCALE GENOMIC DNA]</scope>
    <source>
        <strain evidence="2 3">NCAIM B.02537</strain>
    </source>
</reference>
<comment type="caution">
    <text evidence="2">The sequence shown here is derived from an EMBL/GenBank/DDBJ whole genome shotgun (WGS) entry which is preliminary data.</text>
</comment>
<feature type="transmembrane region" description="Helical" evidence="1">
    <location>
        <begin position="82"/>
        <end position="103"/>
    </location>
</feature>
<organism evidence="2 3">
    <name type="scientific">Novosphingobium aquiterrae</name>
    <dbReference type="NCBI Taxonomy" id="624388"/>
    <lineage>
        <taxon>Bacteria</taxon>
        <taxon>Pseudomonadati</taxon>
        <taxon>Pseudomonadota</taxon>
        <taxon>Alphaproteobacteria</taxon>
        <taxon>Sphingomonadales</taxon>
        <taxon>Sphingomonadaceae</taxon>
        <taxon>Novosphingobium</taxon>
    </lineage>
</organism>
<evidence type="ECO:0000313" key="3">
    <source>
        <dbReference type="Proteomes" id="UP001589943"/>
    </source>
</evidence>
<gene>
    <name evidence="2" type="ORF">ACFFF7_11355</name>
</gene>